<name>A0A498IRL8_MALDO</name>
<dbReference type="Gene3D" id="3.20.20.70">
    <property type="entry name" value="Aldolase class I"/>
    <property type="match status" value="1"/>
</dbReference>
<dbReference type="InterPro" id="IPR002241">
    <property type="entry name" value="Glyco_hydro_27"/>
</dbReference>
<dbReference type="EMBL" id="RDQH01000336">
    <property type="protein sequence ID" value="RXH86108.1"/>
    <property type="molecule type" value="Genomic_DNA"/>
</dbReference>
<keyword evidence="5" id="KW-1185">Reference proteome</keyword>
<comment type="similarity">
    <text evidence="1">Belongs to the glycosyl hydrolase 27 family.</text>
</comment>
<evidence type="ECO:0000256" key="1">
    <source>
        <dbReference type="ARBA" id="ARBA00009743"/>
    </source>
</evidence>
<dbReference type="STRING" id="3750.A0A498IRL8"/>
<organism evidence="4 5">
    <name type="scientific">Malus domestica</name>
    <name type="common">Apple</name>
    <name type="synonym">Pyrus malus</name>
    <dbReference type="NCBI Taxonomy" id="3750"/>
    <lineage>
        <taxon>Eukaryota</taxon>
        <taxon>Viridiplantae</taxon>
        <taxon>Streptophyta</taxon>
        <taxon>Embryophyta</taxon>
        <taxon>Tracheophyta</taxon>
        <taxon>Spermatophyta</taxon>
        <taxon>Magnoliopsida</taxon>
        <taxon>eudicotyledons</taxon>
        <taxon>Gunneridae</taxon>
        <taxon>Pentapetalae</taxon>
        <taxon>rosids</taxon>
        <taxon>fabids</taxon>
        <taxon>Rosales</taxon>
        <taxon>Rosaceae</taxon>
        <taxon>Amygdaloideae</taxon>
        <taxon>Maleae</taxon>
        <taxon>Malus</taxon>
    </lineage>
</organism>
<sequence length="101" mass="11466">MLEVGNGGMSFEEYRPHFSIWAVMKILRNKEVIDVNQDPVEVQAGKLRSKDGLECKMPPFSITSTINFTFLTGHAWAARHRLTLNLMQDHYKEKSGGSVVE</sequence>
<dbReference type="PANTHER" id="PTHR11452:SF75">
    <property type="entry name" value="ALPHA-GALACTOSIDASE MEL1"/>
    <property type="match status" value="1"/>
</dbReference>
<comment type="caution">
    <text evidence="4">The sequence shown here is derived from an EMBL/GenBank/DDBJ whole genome shotgun (WGS) entry which is preliminary data.</text>
</comment>
<keyword evidence="3" id="KW-0326">Glycosidase</keyword>
<dbReference type="InterPro" id="IPR017853">
    <property type="entry name" value="GH"/>
</dbReference>
<evidence type="ECO:0000313" key="5">
    <source>
        <dbReference type="Proteomes" id="UP000290289"/>
    </source>
</evidence>
<dbReference type="SUPFAM" id="SSF51445">
    <property type="entry name" value="(Trans)glycosidases"/>
    <property type="match status" value="1"/>
</dbReference>
<keyword evidence="2" id="KW-0378">Hydrolase</keyword>
<accession>A0A498IRL8</accession>
<dbReference type="GO" id="GO:0005975">
    <property type="term" value="P:carbohydrate metabolic process"/>
    <property type="evidence" value="ECO:0007669"/>
    <property type="project" value="InterPro"/>
</dbReference>
<evidence type="ECO:0000256" key="2">
    <source>
        <dbReference type="ARBA" id="ARBA00022801"/>
    </source>
</evidence>
<dbReference type="AlphaFoldDB" id="A0A498IRL8"/>
<gene>
    <name evidence="4" type="ORF">DVH24_017161</name>
</gene>
<dbReference type="Proteomes" id="UP000290289">
    <property type="component" value="Chromosome 10"/>
</dbReference>
<reference evidence="4 5" key="1">
    <citation type="submission" date="2018-10" db="EMBL/GenBank/DDBJ databases">
        <title>A high-quality apple genome assembly.</title>
        <authorList>
            <person name="Hu J."/>
        </authorList>
    </citation>
    <scope>NUCLEOTIDE SEQUENCE [LARGE SCALE GENOMIC DNA]</scope>
    <source>
        <strain evidence="5">cv. HFTH1</strain>
        <tissue evidence="4">Young leaf</tissue>
    </source>
</reference>
<proteinExistence type="inferred from homology"/>
<dbReference type="PANTHER" id="PTHR11452">
    <property type="entry name" value="ALPHA-GALACTOSIDASE/ALPHA-N-ACETYLGALACTOSAMINIDASE"/>
    <property type="match status" value="1"/>
</dbReference>
<evidence type="ECO:0000313" key="4">
    <source>
        <dbReference type="EMBL" id="RXH86108.1"/>
    </source>
</evidence>
<dbReference type="GO" id="GO:0004553">
    <property type="term" value="F:hydrolase activity, hydrolyzing O-glycosyl compounds"/>
    <property type="evidence" value="ECO:0007669"/>
    <property type="project" value="InterPro"/>
</dbReference>
<protein>
    <submittedName>
        <fullName evidence="4">Uncharacterized protein</fullName>
    </submittedName>
</protein>
<evidence type="ECO:0000256" key="3">
    <source>
        <dbReference type="ARBA" id="ARBA00023295"/>
    </source>
</evidence>
<dbReference type="InterPro" id="IPR013785">
    <property type="entry name" value="Aldolase_TIM"/>
</dbReference>